<accession>A0A1I8JN75</accession>
<dbReference type="Proteomes" id="UP000095280">
    <property type="component" value="Unplaced"/>
</dbReference>
<evidence type="ECO:0000313" key="3">
    <source>
        <dbReference type="WBParaSite" id="snap_masked-unitig_20352-processed-gene-0.1-mRNA-1"/>
    </source>
</evidence>
<name>A0A1I8JN75_9PLAT</name>
<dbReference type="AlphaFoldDB" id="A0A1I8JN75"/>
<feature type="region of interest" description="Disordered" evidence="1">
    <location>
        <begin position="296"/>
        <end position="317"/>
    </location>
</feature>
<evidence type="ECO:0000256" key="1">
    <source>
        <dbReference type="SAM" id="MobiDB-lite"/>
    </source>
</evidence>
<keyword evidence="2" id="KW-1185">Reference proteome</keyword>
<proteinExistence type="predicted"/>
<reference evidence="3" key="1">
    <citation type="submission" date="2016-11" db="UniProtKB">
        <authorList>
            <consortium name="WormBaseParasite"/>
        </authorList>
    </citation>
    <scope>IDENTIFICATION</scope>
</reference>
<organism evidence="2 3">
    <name type="scientific">Macrostomum lignano</name>
    <dbReference type="NCBI Taxonomy" id="282301"/>
    <lineage>
        <taxon>Eukaryota</taxon>
        <taxon>Metazoa</taxon>
        <taxon>Spiralia</taxon>
        <taxon>Lophotrochozoa</taxon>
        <taxon>Platyhelminthes</taxon>
        <taxon>Rhabditophora</taxon>
        <taxon>Macrostomorpha</taxon>
        <taxon>Macrostomida</taxon>
        <taxon>Macrostomidae</taxon>
        <taxon>Macrostomum</taxon>
    </lineage>
</organism>
<feature type="compositionally biased region" description="Low complexity" evidence="1">
    <location>
        <begin position="300"/>
        <end position="312"/>
    </location>
</feature>
<protein>
    <submittedName>
        <fullName evidence="3">Transmembrane protein</fullName>
    </submittedName>
</protein>
<sequence length="340" mass="35747">HLKRAYPASRTRAAVTQRACGCRPVFSLIKNLFLKPIGRPCVILSRAASPRRQPRVATATPSLIVAASSAARARAKNARVLLSFWLSIGLPSAAAGSDSSQGERQDSVHGSGCNGDAARCQCLGPPLRLRTGRLTSTRWPDHHCGVRWDDLLLARKSWAAGRACRTSGVAGACSPLSLCLMALASASWLLLCSLADLLLAFLSLRGCRGLHTSAGLRPPPSPSLSESLPPALQGRAPSGESTAAKVLILYNLTMPGVCVGSWLASGRAEESGCRQLTRSPGENAGLRMEAAAVANRQLAPSDSSKGGSSTRSTPPPAINPVLPVVFVRLSYYRHRAACST</sequence>
<feature type="compositionally biased region" description="Low complexity" evidence="1">
    <location>
        <begin position="223"/>
        <end position="232"/>
    </location>
</feature>
<feature type="region of interest" description="Disordered" evidence="1">
    <location>
        <begin position="215"/>
        <end position="237"/>
    </location>
</feature>
<dbReference type="WBParaSite" id="snap_masked-unitig_20352-processed-gene-0.1-mRNA-1">
    <property type="protein sequence ID" value="snap_masked-unitig_20352-processed-gene-0.1-mRNA-1"/>
    <property type="gene ID" value="snap_masked-unitig_20352-processed-gene-0.1"/>
</dbReference>
<evidence type="ECO:0000313" key="2">
    <source>
        <dbReference type="Proteomes" id="UP000095280"/>
    </source>
</evidence>